<organism evidence="1 2">
    <name type="scientific">Gottschalkia purinilytica</name>
    <name type="common">Clostridium purinilyticum</name>
    <dbReference type="NCBI Taxonomy" id="1503"/>
    <lineage>
        <taxon>Bacteria</taxon>
        <taxon>Bacillati</taxon>
        <taxon>Bacillota</taxon>
        <taxon>Tissierellia</taxon>
        <taxon>Tissierellales</taxon>
        <taxon>Gottschalkiaceae</taxon>
        <taxon>Gottschalkia</taxon>
    </lineage>
</organism>
<comment type="caution">
    <text evidence="1">The sequence shown here is derived from an EMBL/GenBank/DDBJ whole genome shotgun (WGS) entry which is preliminary data.</text>
</comment>
<sequence length="101" mass="12007">MRYDGKATFFKYEYIENELGDPVPKPKPIGNFDVLTTPFTHEEIQLFGLNKINTMTKVLCKNREVVDSREIEFDKKLYKITRKNDYKKVILFYCELIESES</sequence>
<protein>
    <recommendedName>
        <fullName evidence="3">Phage head-tail adaptor</fullName>
    </recommendedName>
</protein>
<dbReference type="AlphaFoldDB" id="A0A0L0WD11"/>
<dbReference type="STRING" id="1503.CLPU_3c00830"/>
<dbReference type="RefSeq" id="WP_050354305.1">
    <property type="nucleotide sequence ID" value="NZ_LGSS01000003.1"/>
</dbReference>
<proteinExistence type="predicted"/>
<reference evidence="2" key="1">
    <citation type="submission" date="2015-07" db="EMBL/GenBank/DDBJ databases">
        <title>Draft genome sequence of the purine-degrading Gottschalkia purinilyticum DSM 1384 (formerly Clostridium purinilyticum).</title>
        <authorList>
            <person name="Poehlein A."/>
            <person name="Schiel-Bengelsdorf B."/>
            <person name="Bengelsdorf F.R."/>
            <person name="Daniel R."/>
            <person name="Duerre P."/>
        </authorList>
    </citation>
    <scope>NUCLEOTIDE SEQUENCE [LARGE SCALE GENOMIC DNA]</scope>
    <source>
        <strain evidence="2">DSM 1384</strain>
    </source>
</reference>
<evidence type="ECO:0000313" key="2">
    <source>
        <dbReference type="Proteomes" id="UP000037267"/>
    </source>
</evidence>
<evidence type="ECO:0008006" key="3">
    <source>
        <dbReference type="Google" id="ProtNLM"/>
    </source>
</evidence>
<dbReference type="OrthoDB" id="9976217at2"/>
<dbReference type="EMBL" id="LGSS01000003">
    <property type="protein sequence ID" value="KNF09305.1"/>
    <property type="molecule type" value="Genomic_DNA"/>
</dbReference>
<name>A0A0L0WD11_GOTPU</name>
<gene>
    <name evidence="1" type="ORF">CLPU_3c00830</name>
</gene>
<evidence type="ECO:0000313" key="1">
    <source>
        <dbReference type="EMBL" id="KNF09305.1"/>
    </source>
</evidence>
<keyword evidence="2" id="KW-1185">Reference proteome</keyword>
<dbReference type="Proteomes" id="UP000037267">
    <property type="component" value="Unassembled WGS sequence"/>
</dbReference>
<accession>A0A0L0WD11</accession>